<feature type="domain" description="F5/8 type C" evidence="1">
    <location>
        <begin position="757"/>
        <end position="901"/>
    </location>
</feature>
<dbReference type="InterPro" id="IPR000421">
    <property type="entry name" value="FA58C"/>
</dbReference>
<evidence type="ECO:0000259" key="1">
    <source>
        <dbReference type="PROSITE" id="PS50022"/>
    </source>
</evidence>
<dbReference type="Pfam" id="PF19773">
    <property type="entry name" value="DUF6259"/>
    <property type="match status" value="1"/>
</dbReference>
<dbReference type="InterPro" id="IPR008979">
    <property type="entry name" value="Galactose-bd-like_sf"/>
</dbReference>
<accession>A0A920CYY9</accession>
<dbReference type="Pfam" id="PF00754">
    <property type="entry name" value="F5_F8_type_C"/>
    <property type="match status" value="1"/>
</dbReference>
<dbReference type="SUPFAM" id="SSF49785">
    <property type="entry name" value="Galactose-binding domain-like"/>
    <property type="match status" value="1"/>
</dbReference>
<gene>
    <name evidence="2" type="ORF">J40TS1_35420</name>
</gene>
<organism evidence="2 3">
    <name type="scientific">Paenibacillus montaniterrae</name>
    <dbReference type="NCBI Taxonomy" id="429341"/>
    <lineage>
        <taxon>Bacteria</taxon>
        <taxon>Bacillati</taxon>
        <taxon>Bacillota</taxon>
        <taxon>Bacilli</taxon>
        <taxon>Bacillales</taxon>
        <taxon>Paenibacillaceae</taxon>
        <taxon>Paenibacillus</taxon>
    </lineage>
</organism>
<evidence type="ECO:0000313" key="2">
    <source>
        <dbReference type="EMBL" id="GIP17900.1"/>
    </source>
</evidence>
<proteinExistence type="predicted"/>
<reference evidence="2" key="1">
    <citation type="submission" date="2021-03" db="EMBL/GenBank/DDBJ databases">
        <title>Antimicrobial resistance genes in bacteria isolated from Japanese honey, and their potential for conferring macrolide and lincosamide resistance in the American foulbrood pathogen Paenibacillus larvae.</title>
        <authorList>
            <person name="Okamoto M."/>
            <person name="Kumagai M."/>
            <person name="Kanamori H."/>
            <person name="Takamatsu D."/>
        </authorList>
    </citation>
    <scope>NUCLEOTIDE SEQUENCE</scope>
    <source>
        <strain evidence="2">J40TS1</strain>
    </source>
</reference>
<comment type="caution">
    <text evidence="2">The sequence shown here is derived from an EMBL/GenBank/DDBJ whole genome shotgun (WGS) entry which is preliminary data.</text>
</comment>
<dbReference type="Proteomes" id="UP000683139">
    <property type="component" value="Unassembled WGS sequence"/>
</dbReference>
<dbReference type="Gene3D" id="2.60.120.260">
    <property type="entry name" value="Galactose-binding domain-like"/>
    <property type="match status" value="1"/>
</dbReference>
<protein>
    <recommendedName>
        <fullName evidence="1">F5/8 type C domain-containing protein</fullName>
    </recommendedName>
</protein>
<sequence>MLIGAVCLVLAIGIAYLIGIRNERSMVKFIEAEQQLIVKHDQYEIAFSRQNGGIAYVKQQGSEQPLSVGNASLWHVLLGETSSIQSAEAASFSYKWKQAERELQLSYEDPLPVEIRISFAEPQRIKLQASLENSSSEVIKSVRFPNELKVDEEIVHDGMLPMLPGAKLKGAFFTEHNSFADQYPGVMFASYLAIDTKLGGMAMYDVHDETILMTELGFKHQLQDPGKTSFVHNYKTWIEPGQKWKSAKVVVELGGDYEQSIVSYREQNGIDQYRSLAAKLGDHAEQYYELPLYKTDISALKDASWQHLSDNYVDKLNYSGMIHLVAFQQGGHDENYPDFLPPDPQWGGEAAFTDFVKRAQAAGNIVVPYTNMSWWGINAPTLKKLPDGVTLQELMVNRENGTIVQEDYGPHSGYVVNTGHPFFYERTAEEHRKLIEEAGFDGIFEDQWGIRNSPYVFNPAIPEGTDPSTAYFAGLRRYVEQLKHPLYMEDGTDVLADNSIGFMGSTYLWDVLGYRKNTATYTEYYPLSGMLLRDKVMQYHHNLAGETMTDNLDMLRWNAAMGYNLSVDLYHGVTNPWVDAAGVLQKHVLARYADERVVSFQQPAPDVSETKFESYTVTANWSKEQSYALNEQVELAPGGFHISSADDAVRAGHYTVYNGLELDAGEHLLVELRAADQIRVYQPIGSDTSLKIKKQADWAHTVATAYEANGRKIAELVASEAGDYVSFDYVSEIKGAKVGYVALVRSDQPSEAAEHFAKRPAEVNAALGKRATASSITADAFAAELTVDGDPFTYWESTANRFPQSLTLELDSAIKVRKVKLRLPPQDAWEARTQEIELLGSIDGTDYTTLYPRGSITYDPASGNEVELILEPAAEAKYIRLSIYANSAWSAAQLSEFEVYE</sequence>
<dbReference type="InterPro" id="IPR046226">
    <property type="entry name" value="DUF6259"/>
</dbReference>
<dbReference type="AlphaFoldDB" id="A0A920CYY9"/>
<name>A0A920CYY9_9BACL</name>
<dbReference type="EMBL" id="BOSE01000007">
    <property type="protein sequence ID" value="GIP17900.1"/>
    <property type="molecule type" value="Genomic_DNA"/>
</dbReference>
<dbReference type="Gene3D" id="3.20.20.80">
    <property type="entry name" value="Glycosidases"/>
    <property type="match status" value="1"/>
</dbReference>
<keyword evidence="3" id="KW-1185">Reference proteome</keyword>
<dbReference type="PROSITE" id="PS50022">
    <property type="entry name" value="FA58C_3"/>
    <property type="match status" value="1"/>
</dbReference>
<evidence type="ECO:0000313" key="3">
    <source>
        <dbReference type="Proteomes" id="UP000683139"/>
    </source>
</evidence>